<organism evidence="2 3">
    <name type="scientific">Caulobacter ginsengisoli</name>
    <dbReference type="NCBI Taxonomy" id="400775"/>
    <lineage>
        <taxon>Bacteria</taxon>
        <taxon>Pseudomonadati</taxon>
        <taxon>Pseudomonadota</taxon>
        <taxon>Alphaproteobacteria</taxon>
        <taxon>Caulobacterales</taxon>
        <taxon>Caulobacteraceae</taxon>
        <taxon>Caulobacter</taxon>
    </lineage>
</organism>
<comment type="caution">
    <text evidence="2">The sequence shown here is derived from an EMBL/GenBank/DDBJ whole genome shotgun (WGS) entry which is preliminary data.</text>
</comment>
<evidence type="ECO:0000313" key="2">
    <source>
        <dbReference type="EMBL" id="MDQ0464852.1"/>
    </source>
</evidence>
<dbReference type="Proteomes" id="UP001228905">
    <property type="component" value="Unassembled WGS sequence"/>
</dbReference>
<feature type="signal peptide" evidence="1">
    <location>
        <begin position="1"/>
        <end position="23"/>
    </location>
</feature>
<evidence type="ECO:0000256" key="1">
    <source>
        <dbReference type="SAM" id="SignalP"/>
    </source>
</evidence>
<dbReference type="EMBL" id="JAUSVS010000004">
    <property type="protein sequence ID" value="MDQ0464852.1"/>
    <property type="molecule type" value="Genomic_DNA"/>
</dbReference>
<gene>
    <name evidence="2" type="ORF">QO010_002636</name>
</gene>
<protein>
    <submittedName>
        <fullName evidence="2">Uncharacterized protein</fullName>
    </submittedName>
</protein>
<sequence>MINRRAFLAAVGPTLAISSLARAAEDPSDLLYGQGRYLPFWQGLQDKTVKASPSYSIQFAAYLGDEVTALAGAAKQQNPALSLPAENLTVTDAIQRIVQASRGRRVVILNEAHVCSRHRAFLACVLEALRLEGFTHFAAETFVNEPDWPNVSSLAAGDAFNPEMGNYTLDPVFAEAVRYSLELGYRLASYEIREDQRDPTKTAMVEAIAQREAAEAANLAAFLTANPKARLLIHVGYSHLREGLDDGGKSWMARRLKETTGIDPLTVSQSSTGSFGPHAPDGRLTQEVLTRFAPQRPIIVETSAGVCIGAGMETADLAVFHPALPDQFGRPGWLAAAPGRRRVTAPLPPFEGLALVQAFHAADPAASVPADQYLPPVGAKEANFLVRPGRYRLRLETLAGLTTLGEVTV</sequence>
<feature type="chain" id="PRO_5047296754" evidence="1">
    <location>
        <begin position="24"/>
        <end position="409"/>
    </location>
</feature>
<keyword evidence="3" id="KW-1185">Reference proteome</keyword>
<proteinExistence type="predicted"/>
<keyword evidence="1" id="KW-0732">Signal</keyword>
<reference evidence="2 3" key="1">
    <citation type="submission" date="2023-07" db="EMBL/GenBank/DDBJ databases">
        <title>Genomic Encyclopedia of Type Strains, Phase IV (KMG-IV): sequencing the most valuable type-strain genomes for metagenomic binning, comparative biology and taxonomic classification.</title>
        <authorList>
            <person name="Goeker M."/>
        </authorList>
    </citation>
    <scope>NUCLEOTIDE SEQUENCE [LARGE SCALE GENOMIC DNA]</scope>
    <source>
        <strain evidence="2 3">DSM 18695</strain>
    </source>
</reference>
<accession>A0ABU0IV72</accession>
<name>A0ABU0IV72_9CAUL</name>
<evidence type="ECO:0000313" key="3">
    <source>
        <dbReference type="Proteomes" id="UP001228905"/>
    </source>
</evidence>
<dbReference type="RefSeq" id="WP_307349807.1">
    <property type="nucleotide sequence ID" value="NZ_JAUSVS010000004.1"/>
</dbReference>